<dbReference type="EMBL" id="KQ994531">
    <property type="protein sequence ID" value="KZV47950.1"/>
    <property type="molecule type" value="Genomic_DNA"/>
</dbReference>
<proteinExistence type="predicted"/>
<sequence>MNAELWQCTHLAHIFPFQLGSVETDRVPPAYRFFLISIYGGLLKLVHPLIKTALMSQLTSQLVLQLVAQLNSSYCSNDLIFTRSLRLYPCSYSITALIQKNNRKWADSDSNESTSNSSSSDSEEDVQCMMAHDTDEKGKFGIGYAEPENSKSSWLKNRQDKDRSKAGSQSSYLHQQRHRPVATGLLAADAALHDDQADEDRAQDDEDHAQADEDRAQADADRAQDNDPNKSVINLDEEDEGTTLP</sequence>
<feature type="compositionally biased region" description="Low complexity" evidence="1">
    <location>
        <begin position="111"/>
        <end position="120"/>
    </location>
</feature>
<name>A0A2Z7CLJ4_9LAMI</name>
<evidence type="ECO:0000313" key="2">
    <source>
        <dbReference type="EMBL" id="KZV47950.1"/>
    </source>
</evidence>
<protein>
    <submittedName>
        <fullName evidence="2">Uncharacterized protein</fullName>
    </submittedName>
</protein>
<keyword evidence="3" id="KW-1185">Reference proteome</keyword>
<gene>
    <name evidence="2" type="ORF">F511_38527</name>
</gene>
<dbReference type="Proteomes" id="UP000250235">
    <property type="component" value="Unassembled WGS sequence"/>
</dbReference>
<feature type="region of interest" description="Disordered" evidence="1">
    <location>
        <begin position="105"/>
        <end position="245"/>
    </location>
</feature>
<organism evidence="2 3">
    <name type="scientific">Dorcoceras hygrometricum</name>
    <dbReference type="NCBI Taxonomy" id="472368"/>
    <lineage>
        <taxon>Eukaryota</taxon>
        <taxon>Viridiplantae</taxon>
        <taxon>Streptophyta</taxon>
        <taxon>Embryophyta</taxon>
        <taxon>Tracheophyta</taxon>
        <taxon>Spermatophyta</taxon>
        <taxon>Magnoliopsida</taxon>
        <taxon>eudicotyledons</taxon>
        <taxon>Gunneridae</taxon>
        <taxon>Pentapetalae</taxon>
        <taxon>asterids</taxon>
        <taxon>lamiids</taxon>
        <taxon>Lamiales</taxon>
        <taxon>Gesneriaceae</taxon>
        <taxon>Didymocarpoideae</taxon>
        <taxon>Trichosporeae</taxon>
        <taxon>Loxocarpinae</taxon>
        <taxon>Dorcoceras</taxon>
    </lineage>
</organism>
<reference evidence="2 3" key="1">
    <citation type="journal article" date="2015" name="Proc. Natl. Acad. Sci. U.S.A.">
        <title>The resurrection genome of Boea hygrometrica: A blueprint for survival of dehydration.</title>
        <authorList>
            <person name="Xiao L."/>
            <person name="Yang G."/>
            <person name="Zhang L."/>
            <person name="Yang X."/>
            <person name="Zhao S."/>
            <person name="Ji Z."/>
            <person name="Zhou Q."/>
            <person name="Hu M."/>
            <person name="Wang Y."/>
            <person name="Chen M."/>
            <person name="Xu Y."/>
            <person name="Jin H."/>
            <person name="Xiao X."/>
            <person name="Hu G."/>
            <person name="Bao F."/>
            <person name="Hu Y."/>
            <person name="Wan P."/>
            <person name="Li L."/>
            <person name="Deng X."/>
            <person name="Kuang T."/>
            <person name="Xiang C."/>
            <person name="Zhu J.K."/>
            <person name="Oliver M.J."/>
            <person name="He Y."/>
        </authorList>
    </citation>
    <scope>NUCLEOTIDE SEQUENCE [LARGE SCALE GENOMIC DNA]</scope>
    <source>
        <strain evidence="3">cv. XS01</strain>
    </source>
</reference>
<feature type="compositionally biased region" description="Basic and acidic residues" evidence="1">
    <location>
        <begin position="208"/>
        <end position="228"/>
    </location>
</feature>
<evidence type="ECO:0000313" key="3">
    <source>
        <dbReference type="Proteomes" id="UP000250235"/>
    </source>
</evidence>
<feature type="compositionally biased region" description="Acidic residues" evidence="1">
    <location>
        <begin position="235"/>
        <end position="245"/>
    </location>
</feature>
<dbReference type="AlphaFoldDB" id="A0A2Z7CLJ4"/>
<evidence type="ECO:0000256" key="1">
    <source>
        <dbReference type="SAM" id="MobiDB-lite"/>
    </source>
</evidence>
<accession>A0A2Z7CLJ4</accession>
<feature type="compositionally biased region" description="Acidic residues" evidence="1">
    <location>
        <begin position="196"/>
        <end position="207"/>
    </location>
</feature>